<dbReference type="PANTHER" id="PTHR33420">
    <property type="entry name" value="FIMBRIAL SUBUNIT ELFA-RELATED"/>
    <property type="match status" value="1"/>
</dbReference>
<dbReference type="AlphaFoldDB" id="W3V6X9"/>
<dbReference type="PANTHER" id="PTHR33420:SF3">
    <property type="entry name" value="FIMBRIAL SUBUNIT ELFA"/>
    <property type="match status" value="1"/>
</dbReference>
<comment type="similarity">
    <text evidence="2">Belongs to the fimbrial protein family.</text>
</comment>
<gene>
    <name evidence="5" type="ORF">PTE_02270</name>
</gene>
<dbReference type="SUPFAM" id="SSF49401">
    <property type="entry name" value="Bacterial adhesins"/>
    <property type="match status" value="1"/>
</dbReference>
<dbReference type="PATRIC" id="fig|1004151.3.peg.2326"/>
<organism evidence="5 6">
    <name type="scientific">Photorhabdus khanii NC19</name>
    <dbReference type="NCBI Taxonomy" id="1004151"/>
    <lineage>
        <taxon>Bacteria</taxon>
        <taxon>Pseudomonadati</taxon>
        <taxon>Pseudomonadota</taxon>
        <taxon>Gammaproteobacteria</taxon>
        <taxon>Enterobacterales</taxon>
        <taxon>Morganellaceae</taxon>
        <taxon>Photorhabdus</taxon>
    </lineage>
</organism>
<dbReference type="Proteomes" id="UP000018957">
    <property type="component" value="Unassembled WGS sequence"/>
</dbReference>
<name>W3V6X9_9GAMM</name>
<evidence type="ECO:0000256" key="3">
    <source>
        <dbReference type="ARBA" id="ARBA00022729"/>
    </source>
</evidence>
<dbReference type="InterPro" id="IPR008966">
    <property type="entry name" value="Adhesion_dom_sf"/>
</dbReference>
<comment type="subcellular location">
    <subcellularLocation>
        <location evidence="1">Fimbrium</location>
    </subcellularLocation>
</comment>
<accession>W3V6X9</accession>
<dbReference type="EMBL" id="AYSJ01000011">
    <property type="protein sequence ID" value="ETS31582.1"/>
    <property type="molecule type" value="Genomic_DNA"/>
</dbReference>
<dbReference type="InterPro" id="IPR050263">
    <property type="entry name" value="Bact_Fimbrial_Adh_Pro"/>
</dbReference>
<sequence>MAQSSRATISATNRICVQRIQRYLSYLGMGGVLWLSSGPLWAANSAGATFKAEITQGTCDVIVDSNNIELGIVQFADLVLGKVNRETQITLRNCTSVVNRNSITPTITVTGNHVGTNDKSLFRDKGADEKNEASTAVGITVQLKKFSGTEWSPDLKDGEPFHLANKGTIVNDKTPTVPVKFSLVCALAGGQTVAVCKKAGKIKATLTFTFNYR</sequence>
<evidence type="ECO:0000256" key="2">
    <source>
        <dbReference type="ARBA" id="ARBA00006671"/>
    </source>
</evidence>
<evidence type="ECO:0000256" key="1">
    <source>
        <dbReference type="ARBA" id="ARBA00004561"/>
    </source>
</evidence>
<dbReference type="GO" id="GO:0009289">
    <property type="term" value="C:pilus"/>
    <property type="evidence" value="ECO:0007669"/>
    <property type="project" value="UniProtKB-SubCell"/>
</dbReference>
<keyword evidence="4" id="KW-0281">Fimbrium</keyword>
<proteinExistence type="inferred from homology"/>
<dbReference type="GO" id="GO:0043709">
    <property type="term" value="P:cell adhesion involved in single-species biofilm formation"/>
    <property type="evidence" value="ECO:0007669"/>
    <property type="project" value="TreeGrafter"/>
</dbReference>
<dbReference type="Gene3D" id="2.60.40.1090">
    <property type="entry name" value="Fimbrial-type adhesion domain"/>
    <property type="match status" value="1"/>
</dbReference>
<comment type="caution">
    <text evidence="5">The sequence shown here is derived from an EMBL/GenBank/DDBJ whole genome shotgun (WGS) entry which is preliminary data.</text>
</comment>
<protein>
    <submittedName>
        <fullName evidence="5">P pilus assembly protein, pilin FimA</fullName>
    </submittedName>
</protein>
<evidence type="ECO:0000313" key="5">
    <source>
        <dbReference type="EMBL" id="ETS31582.1"/>
    </source>
</evidence>
<reference evidence="5 6" key="1">
    <citation type="submission" date="2013-11" db="EMBL/GenBank/DDBJ databases">
        <title>Elucidation of the Photorhabdus temperata genome and generation of transposon mutant library to identify motility mutants.</title>
        <authorList>
            <person name="Hurst S.G.IV."/>
            <person name="Micheals B."/>
            <person name="Abebe-Akele F."/>
            <person name="Rowedder H."/>
            <person name="Bullock H."/>
            <person name="Jackobeck R."/>
            <person name="Janicki E."/>
            <person name="Tisa L.S."/>
        </authorList>
    </citation>
    <scope>NUCLEOTIDE SEQUENCE [LARGE SCALE GENOMIC DNA]</scope>
    <source>
        <strain evidence="5 6">NC19</strain>
    </source>
</reference>
<keyword evidence="6" id="KW-1185">Reference proteome</keyword>
<dbReference type="RefSeq" id="WP_241826130.1">
    <property type="nucleotide sequence ID" value="NZ_AYSJ01000011.1"/>
</dbReference>
<evidence type="ECO:0000313" key="6">
    <source>
        <dbReference type="Proteomes" id="UP000018957"/>
    </source>
</evidence>
<keyword evidence="3" id="KW-0732">Signal</keyword>
<evidence type="ECO:0000256" key="4">
    <source>
        <dbReference type="ARBA" id="ARBA00023263"/>
    </source>
</evidence>
<dbReference type="InterPro" id="IPR036937">
    <property type="entry name" value="Adhesion_dom_fimbrial_sf"/>
</dbReference>